<dbReference type="InterPro" id="IPR000836">
    <property type="entry name" value="PRTase_dom"/>
</dbReference>
<keyword evidence="3" id="KW-1185">Reference proteome</keyword>
<dbReference type="InterPro" id="IPR029057">
    <property type="entry name" value="PRTase-like"/>
</dbReference>
<dbReference type="Proteomes" id="UP000248925">
    <property type="component" value="Unassembled WGS sequence"/>
</dbReference>
<reference evidence="2 3" key="1">
    <citation type="journal article" date="2018" name="Sci. Rep.">
        <title>Rhizobium tumorigenes sp. nov., a novel plant tumorigenic bacterium isolated from cane gall tumors on thornless blackberry.</title>
        <authorList>
            <person name="Kuzmanovi N."/>
            <person name="Smalla K."/>
            <person name="Gronow S."/>
            <person name="PuBawska J."/>
        </authorList>
    </citation>
    <scope>NUCLEOTIDE SEQUENCE [LARGE SCALE GENOMIC DNA]</scope>
    <source>
        <strain evidence="2 3">CCBAU 85046</strain>
    </source>
</reference>
<comment type="caution">
    <text evidence="2">The sequence shown here is derived from an EMBL/GenBank/DDBJ whole genome shotgun (WGS) entry which is preliminary data.</text>
</comment>
<gene>
    <name evidence="2" type="ORF">CPY51_20810</name>
</gene>
<protein>
    <submittedName>
        <fullName evidence="2">Phosphoribosyltransferase</fullName>
    </submittedName>
</protein>
<dbReference type="GO" id="GO:0016757">
    <property type="term" value="F:glycosyltransferase activity"/>
    <property type="evidence" value="ECO:0007669"/>
    <property type="project" value="UniProtKB-KW"/>
</dbReference>
<keyword evidence="2" id="KW-0808">Transferase</keyword>
<dbReference type="Gene3D" id="3.30.1310.20">
    <property type="entry name" value="PRTase-like"/>
    <property type="match status" value="1"/>
</dbReference>
<dbReference type="OrthoDB" id="9810066at2"/>
<accession>A0A2W4CJJ1</accession>
<dbReference type="RefSeq" id="WP_111162146.1">
    <property type="nucleotide sequence ID" value="NZ_PCDP01000040.1"/>
</dbReference>
<evidence type="ECO:0000313" key="3">
    <source>
        <dbReference type="Proteomes" id="UP000248925"/>
    </source>
</evidence>
<dbReference type="SUPFAM" id="SSF53271">
    <property type="entry name" value="PRTase-like"/>
    <property type="match status" value="1"/>
</dbReference>
<dbReference type="Gene3D" id="3.40.50.2020">
    <property type="match status" value="1"/>
</dbReference>
<dbReference type="AlphaFoldDB" id="A0A2W4CJJ1"/>
<evidence type="ECO:0000259" key="1">
    <source>
        <dbReference type="Pfam" id="PF00156"/>
    </source>
</evidence>
<name>A0A2W4CJJ1_9HYPH</name>
<organism evidence="2 3">
    <name type="scientific">Rhizobium tubonense</name>
    <dbReference type="NCBI Taxonomy" id="484088"/>
    <lineage>
        <taxon>Bacteria</taxon>
        <taxon>Pseudomonadati</taxon>
        <taxon>Pseudomonadota</taxon>
        <taxon>Alphaproteobacteria</taxon>
        <taxon>Hyphomicrobiales</taxon>
        <taxon>Rhizobiaceae</taxon>
        <taxon>Rhizobium/Agrobacterium group</taxon>
        <taxon>Rhizobium</taxon>
    </lineage>
</organism>
<evidence type="ECO:0000313" key="2">
    <source>
        <dbReference type="EMBL" id="PZM11208.1"/>
    </source>
</evidence>
<feature type="domain" description="Phosphoribosyltransferase" evidence="1">
    <location>
        <begin position="15"/>
        <end position="180"/>
    </location>
</feature>
<dbReference type="EMBL" id="PCDP01000040">
    <property type="protein sequence ID" value="PZM11208.1"/>
    <property type="molecule type" value="Genomic_DNA"/>
</dbReference>
<sequence length="219" mass="24194">MRDTPKFVDRADAGRRLAAALGYQREKPIVLALPRGGVPVAFEIATSLRAPLDLLLVRKIGAPGQPECAIGAIVDGKDPQRVIIDRALELAGASLHYFEEEAARQFREIERRRKAYFGDREPMDLRDRNVILVDDGIATGATVRAGLKALRRLGVASVTLAMPVAPEDILEELRSEVDEVVCLFSPRDFYAVGLHYADFDQTSDGEVIDLLKRSEQVRA</sequence>
<proteinExistence type="predicted"/>
<dbReference type="Pfam" id="PF00156">
    <property type="entry name" value="Pribosyltran"/>
    <property type="match status" value="1"/>
</dbReference>
<dbReference type="CDD" id="cd06223">
    <property type="entry name" value="PRTases_typeI"/>
    <property type="match status" value="1"/>
</dbReference>
<keyword evidence="2" id="KW-0328">Glycosyltransferase</keyword>